<dbReference type="Pfam" id="PF13414">
    <property type="entry name" value="TPR_11"/>
    <property type="match status" value="2"/>
</dbReference>
<feature type="repeat" description="TPR" evidence="3">
    <location>
        <begin position="741"/>
        <end position="774"/>
    </location>
</feature>
<dbReference type="SUPFAM" id="SSF53756">
    <property type="entry name" value="UDP-Glycosyltransferase/glycogen phosphorylase"/>
    <property type="match status" value="1"/>
</dbReference>
<evidence type="ECO:0000313" key="4">
    <source>
        <dbReference type="EMBL" id="NEU96124.1"/>
    </source>
</evidence>
<dbReference type="Pfam" id="PF00515">
    <property type="entry name" value="TPR_1"/>
    <property type="match status" value="1"/>
</dbReference>
<name>A0A6P1BD89_9BRAD</name>
<feature type="repeat" description="TPR" evidence="3">
    <location>
        <begin position="673"/>
        <end position="706"/>
    </location>
</feature>
<dbReference type="Gene3D" id="3.40.50.2000">
    <property type="entry name" value="Glycogen Phosphorylase B"/>
    <property type="match status" value="1"/>
</dbReference>
<keyword evidence="5" id="KW-1185">Reference proteome</keyword>
<dbReference type="PROSITE" id="PS50005">
    <property type="entry name" value="TPR"/>
    <property type="match status" value="11"/>
</dbReference>
<dbReference type="Pfam" id="PF07719">
    <property type="entry name" value="TPR_2"/>
    <property type="match status" value="1"/>
</dbReference>
<feature type="repeat" description="TPR" evidence="3">
    <location>
        <begin position="117"/>
        <end position="150"/>
    </location>
</feature>
<organism evidence="4 5">
    <name type="scientific">Bradyrhizobium uaiense</name>
    <dbReference type="NCBI Taxonomy" id="2594946"/>
    <lineage>
        <taxon>Bacteria</taxon>
        <taxon>Pseudomonadati</taxon>
        <taxon>Pseudomonadota</taxon>
        <taxon>Alphaproteobacteria</taxon>
        <taxon>Hyphomicrobiales</taxon>
        <taxon>Nitrobacteraceae</taxon>
        <taxon>Bradyrhizobium</taxon>
    </lineage>
</organism>
<dbReference type="Proteomes" id="UP000468531">
    <property type="component" value="Unassembled WGS sequence"/>
</dbReference>
<dbReference type="PROSITE" id="PS50293">
    <property type="entry name" value="TPR_REGION"/>
    <property type="match status" value="3"/>
</dbReference>
<feature type="repeat" description="TPR" evidence="3">
    <location>
        <begin position="605"/>
        <end position="638"/>
    </location>
</feature>
<accession>A0A6P1BD89</accession>
<dbReference type="PANTHER" id="PTHR44227:SF3">
    <property type="entry name" value="PROTEIN O-MANNOSYL-TRANSFERASE TMTC4"/>
    <property type="match status" value="1"/>
</dbReference>
<dbReference type="PANTHER" id="PTHR44227">
    <property type="match status" value="1"/>
</dbReference>
<dbReference type="AlphaFoldDB" id="A0A6P1BD89"/>
<comment type="caution">
    <text evidence="4">The sequence shown here is derived from an EMBL/GenBank/DDBJ whole genome shotgun (WGS) entry which is preliminary data.</text>
</comment>
<dbReference type="Pfam" id="PF13469">
    <property type="entry name" value="Sulfotransfer_3"/>
    <property type="match status" value="1"/>
</dbReference>
<dbReference type="InterPro" id="IPR013105">
    <property type="entry name" value="TPR_2"/>
</dbReference>
<keyword evidence="2 3" id="KW-0802">TPR repeat</keyword>
<evidence type="ECO:0000256" key="3">
    <source>
        <dbReference type="PROSITE-ProRule" id="PRU00339"/>
    </source>
</evidence>
<feature type="repeat" description="TPR" evidence="3">
    <location>
        <begin position="185"/>
        <end position="218"/>
    </location>
</feature>
<dbReference type="EMBL" id="VKHP01000027">
    <property type="protein sequence ID" value="NEU96124.1"/>
    <property type="molecule type" value="Genomic_DNA"/>
</dbReference>
<dbReference type="InterPro" id="IPR027417">
    <property type="entry name" value="P-loop_NTPase"/>
</dbReference>
<feature type="repeat" description="TPR" evidence="3">
    <location>
        <begin position="639"/>
        <end position="672"/>
    </location>
</feature>
<dbReference type="Gene3D" id="1.25.40.10">
    <property type="entry name" value="Tetratricopeptide repeat domain"/>
    <property type="match status" value="6"/>
</dbReference>
<reference evidence="4 5" key="1">
    <citation type="journal article" date="2020" name="Arch. Microbiol.">
        <title>Bradyrhizobium uaiense sp. nov., a new highly efficient cowpea symbiont.</title>
        <authorList>
            <person name="Cabral Michel D."/>
            <person name="Azarias Guimaraes A."/>
            <person name="Martins da Costa E."/>
            <person name="Soares de Carvalho T."/>
            <person name="Balsanelli E."/>
            <person name="Willems A."/>
            <person name="Maltempi de Souza E."/>
            <person name="de Souza Moreira F.M."/>
        </authorList>
    </citation>
    <scope>NUCLEOTIDE SEQUENCE [LARGE SCALE GENOMIC DNA]</scope>
    <source>
        <strain evidence="4 5">UFLA 03-164</strain>
    </source>
</reference>
<sequence>MNNRGGQTPPAFMPLGEALQYAERCRSDGRLTEAEAVCRQILQVQPNTPEVEHLLGVIAHQNGKLAEAIQHVQRATRLAPQIAVFHANLGEMLRLAGRPKLAVEEARRALAIEPDLPAALSNLGVALYELKDYEEAARAQRKAIAAAPDFAEAHGNLGNALHALRKFDEAIAAFRRAVELKPDYADGWANYGTTLHHSGSFDEGIAALRRAIALAPHHANARSGLGILLLMRGEFGEGLDEYEWRLRSTERKGPRFPEIPWAGGSLAGKHIYVQAEQGFGDTLQFARYIPPLARRASRVTLRVHQQLVTLFRESLPGITVLGDRGDPAPYHCDAVLLSLPRLFRTRLESIPSDVRYLRAPADAAQRWGKHLAKMRGLKVGLVWAGNPEHVNDSRRSLDLKVLAALFEVQGASFASLQFGPRTADLKKRKGKPAIEDLGARFEDFADTAGAVDALDLVITVDTSVAHLAGALGKPVWVLLPWVSDWRWMLNREDNPWYPTMRLFRQKRGESWTDIVPRIVKELAAVVQGDLARLTPFKAEGVRRAAHAAAIMAAEAAQVAEPITAPVTAMPPGQALIVAEQKRRNGFLADADELTRRAIEAEPDNAEAAHMLGIIAHQSGKLSDAIAHVRQAIAINPNVALYHANLGEMCRLAGRADEAIAASRRAIALDPGNAGAHSNLGIALFDQGKFEEALSLHERAIALQAHFVQAHSNRGNALQRLKRFAEAEPSYRRAVELQPDFADGWNNLGTCLRELKRAEEAETVYRKALEIAPNNPDTLDNLALAVKDLERLDEAAELLRRALVIEQNSDKIHLHYGTVLLDQKKVDEAEVAASRALSLNMNSHDAVNLMGRIAFERGDLDGALASHQRALALKPDLADAYNNMGNVLKELGRLDEAENAYLEALRLDPAVASVYVNLADSRKFVAGDPHLVAMEALAAKSERLSKTDRMQIDFALGKAYADLQDYPRSFRHLHAGNAAKRATIGYDETAAFALFDHIERIFTPDMIEAKSGSGDPSQVPIFVVGMPRSGTTLIEQIIASHPMVHGAGELQTLHDVVLTVRGTDGCTIPYPEFVPALDEAALRQIGRDYVARLGEVARREASPTVQRVTDKMPSNYYFLGLIHLALPQAKIIHAVRDPVDTCVSCFSKLFSAEQNHTYDLGELGRYYRRYERLMTHWCRVLPAGSVLDVRYEDVVGDLQSQAQRIIAHCGLPWDDRCLSFHRTERPVRTASATQVRKPIYRSAVGRWRVYEDQLEPLLTALGGRARLG</sequence>
<evidence type="ECO:0000256" key="2">
    <source>
        <dbReference type="ARBA" id="ARBA00022803"/>
    </source>
</evidence>
<feature type="repeat" description="TPR" evidence="3">
    <location>
        <begin position="707"/>
        <end position="740"/>
    </location>
</feature>
<gene>
    <name evidence="4" type="ORF">FNJ47_09825</name>
</gene>
<evidence type="ECO:0000256" key="1">
    <source>
        <dbReference type="ARBA" id="ARBA00022737"/>
    </source>
</evidence>
<dbReference type="InterPro" id="IPR019734">
    <property type="entry name" value="TPR_rpt"/>
</dbReference>
<feature type="repeat" description="TPR" evidence="3">
    <location>
        <begin position="49"/>
        <end position="82"/>
    </location>
</feature>
<feature type="repeat" description="TPR" evidence="3">
    <location>
        <begin position="843"/>
        <end position="876"/>
    </location>
</feature>
<dbReference type="Gene3D" id="3.40.50.300">
    <property type="entry name" value="P-loop containing nucleotide triphosphate hydrolases"/>
    <property type="match status" value="1"/>
</dbReference>
<protein>
    <submittedName>
        <fullName evidence="4">Tetratricopeptide repeat protein</fullName>
    </submittedName>
</protein>
<evidence type="ECO:0000313" key="5">
    <source>
        <dbReference type="Proteomes" id="UP000468531"/>
    </source>
</evidence>
<dbReference type="RefSeq" id="WP_163152862.1">
    <property type="nucleotide sequence ID" value="NZ_VKHP01000027.1"/>
</dbReference>
<feature type="repeat" description="TPR" evidence="3">
    <location>
        <begin position="877"/>
        <end position="910"/>
    </location>
</feature>
<dbReference type="SUPFAM" id="SSF48452">
    <property type="entry name" value="TPR-like"/>
    <property type="match status" value="2"/>
</dbReference>
<dbReference type="Pfam" id="PF13432">
    <property type="entry name" value="TPR_16"/>
    <property type="match status" value="5"/>
</dbReference>
<dbReference type="SUPFAM" id="SSF81901">
    <property type="entry name" value="HCP-like"/>
    <property type="match status" value="1"/>
</dbReference>
<feature type="repeat" description="TPR" evidence="3">
    <location>
        <begin position="151"/>
        <end position="184"/>
    </location>
</feature>
<dbReference type="SUPFAM" id="SSF52540">
    <property type="entry name" value="P-loop containing nucleoside triphosphate hydrolases"/>
    <property type="match status" value="1"/>
</dbReference>
<dbReference type="InterPro" id="IPR011990">
    <property type="entry name" value="TPR-like_helical_dom_sf"/>
</dbReference>
<proteinExistence type="predicted"/>
<keyword evidence="1" id="KW-0677">Repeat</keyword>
<dbReference type="InterPro" id="IPR052346">
    <property type="entry name" value="O-mannosyl-transferase_TMTC"/>
</dbReference>
<dbReference type="SMART" id="SM00028">
    <property type="entry name" value="TPR"/>
    <property type="match status" value="15"/>
</dbReference>